<comment type="caution">
    <text evidence="5">The sequence shown here is derived from an EMBL/GenBank/DDBJ whole genome shotgun (WGS) entry which is preliminary data.</text>
</comment>
<evidence type="ECO:0000259" key="4">
    <source>
        <dbReference type="Pfam" id="PF23359"/>
    </source>
</evidence>
<feature type="domain" description="Lsr2 dimerization" evidence="3">
    <location>
        <begin position="1"/>
        <end position="57"/>
    </location>
</feature>
<dbReference type="InterPro" id="IPR055370">
    <property type="entry name" value="Lsr2_DNA-bd"/>
</dbReference>
<dbReference type="EMBL" id="WLYK01000001">
    <property type="protein sequence ID" value="MTD13841.1"/>
    <property type="molecule type" value="Genomic_DNA"/>
</dbReference>
<dbReference type="Pfam" id="PF11774">
    <property type="entry name" value="Lsr2"/>
    <property type="match status" value="1"/>
</dbReference>
<dbReference type="InterPro" id="IPR042261">
    <property type="entry name" value="Lsr2-like_dimerization"/>
</dbReference>
<dbReference type="GO" id="GO:0016746">
    <property type="term" value="F:acyltransferase activity"/>
    <property type="evidence" value="ECO:0007669"/>
    <property type="project" value="InterPro"/>
</dbReference>
<dbReference type="Pfam" id="PF23359">
    <property type="entry name" value="Lsr2_DNA-bd"/>
    <property type="match status" value="1"/>
</dbReference>
<evidence type="ECO:0000313" key="5">
    <source>
        <dbReference type="EMBL" id="MTD13841.1"/>
    </source>
</evidence>
<dbReference type="GO" id="GO:0003677">
    <property type="term" value="F:DNA binding"/>
    <property type="evidence" value="ECO:0007669"/>
    <property type="project" value="UniProtKB-KW"/>
</dbReference>
<dbReference type="Gene3D" id="3.30.60.230">
    <property type="entry name" value="Lsr2, dimerization domain"/>
    <property type="match status" value="1"/>
</dbReference>
<feature type="region of interest" description="Disordered" evidence="2">
    <location>
        <begin position="54"/>
        <end position="78"/>
    </location>
</feature>
<feature type="domain" description="Lsr2 DNA-binding" evidence="4">
    <location>
        <begin position="81"/>
        <end position="115"/>
    </location>
</feature>
<gene>
    <name evidence="5" type="ORF">GIS00_07790</name>
</gene>
<keyword evidence="6" id="KW-1185">Reference proteome</keyword>
<protein>
    <submittedName>
        <fullName evidence="5">Lsr2 family protein</fullName>
    </submittedName>
</protein>
<dbReference type="Gene3D" id="4.10.320.10">
    <property type="entry name" value="E3-binding domain"/>
    <property type="match status" value="1"/>
</dbReference>
<dbReference type="InterPro" id="IPR024412">
    <property type="entry name" value="Lsr2_dim_dom"/>
</dbReference>
<evidence type="ECO:0000259" key="3">
    <source>
        <dbReference type="Pfam" id="PF11774"/>
    </source>
</evidence>
<reference evidence="5 6" key="1">
    <citation type="submission" date="2019-11" db="EMBL/GenBank/DDBJ databases">
        <authorList>
            <person name="Jiang L.-Q."/>
        </authorList>
    </citation>
    <scope>NUCLEOTIDE SEQUENCE [LARGE SCALE GENOMIC DNA]</scope>
    <source>
        <strain evidence="5 6">YIM 132087</strain>
    </source>
</reference>
<dbReference type="AlphaFoldDB" id="A0A7K1FI95"/>
<keyword evidence="1" id="KW-0238">DNA-binding</keyword>
<evidence type="ECO:0000256" key="2">
    <source>
        <dbReference type="SAM" id="MobiDB-lite"/>
    </source>
</evidence>
<evidence type="ECO:0000313" key="6">
    <source>
        <dbReference type="Proteomes" id="UP000460221"/>
    </source>
</evidence>
<sequence>MASVTTVSLTDDIDGKKADETVAFALDGVLYEIDLRKTNANALRKALAEYIEHGRRVSRSSTPRPTAASRASVGDDRRRRREYLTAVRAWAEEAGLDVSNRGRIAQDVIDRYEAAQA</sequence>
<name>A0A7K1FI95_9ACTN</name>
<dbReference type="InterPro" id="IPR036625">
    <property type="entry name" value="E3-bd_dom_sf"/>
</dbReference>
<evidence type="ECO:0000256" key="1">
    <source>
        <dbReference type="ARBA" id="ARBA00023125"/>
    </source>
</evidence>
<dbReference type="RefSeq" id="WP_154767599.1">
    <property type="nucleotide sequence ID" value="NZ_WLYK01000001.1"/>
</dbReference>
<proteinExistence type="predicted"/>
<accession>A0A7K1FI95</accession>
<organism evidence="5 6">
    <name type="scientific">Nakamurella alba</name>
    <dbReference type="NCBI Taxonomy" id="2665158"/>
    <lineage>
        <taxon>Bacteria</taxon>
        <taxon>Bacillati</taxon>
        <taxon>Actinomycetota</taxon>
        <taxon>Actinomycetes</taxon>
        <taxon>Nakamurellales</taxon>
        <taxon>Nakamurellaceae</taxon>
        <taxon>Nakamurella</taxon>
    </lineage>
</organism>
<dbReference type="Proteomes" id="UP000460221">
    <property type="component" value="Unassembled WGS sequence"/>
</dbReference>